<dbReference type="EMBL" id="VZQQ01000033">
    <property type="protein sequence ID" value="MBC8750469.1"/>
    <property type="molecule type" value="Genomic_DNA"/>
</dbReference>
<gene>
    <name evidence="4" type="ORF">F6X42_28950</name>
</gene>
<dbReference type="SMART" id="SM01007">
    <property type="entry name" value="Aldolase_II"/>
    <property type="match status" value="1"/>
</dbReference>
<feature type="domain" description="Class II aldolase/adducin N-terminal" evidence="3">
    <location>
        <begin position="32"/>
        <end position="213"/>
    </location>
</feature>
<evidence type="ECO:0000313" key="4">
    <source>
        <dbReference type="EMBL" id="MBC8750469.1"/>
    </source>
</evidence>
<organism evidence="4 5">
    <name type="scientific">Paraburkholderia podalyriae</name>
    <dbReference type="NCBI Taxonomy" id="1938811"/>
    <lineage>
        <taxon>Bacteria</taxon>
        <taxon>Pseudomonadati</taxon>
        <taxon>Pseudomonadota</taxon>
        <taxon>Betaproteobacteria</taxon>
        <taxon>Burkholderiales</taxon>
        <taxon>Burkholderiaceae</taxon>
        <taxon>Paraburkholderia</taxon>
    </lineage>
</organism>
<dbReference type="PANTHER" id="PTHR10672:SF3">
    <property type="entry name" value="PROTEIN HU-LI TAI SHAO"/>
    <property type="match status" value="1"/>
</dbReference>
<evidence type="ECO:0000256" key="2">
    <source>
        <dbReference type="SAM" id="MobiDB-lite"/>
    </source>
</evidence>
<dbReference type="NCBIfam" id="NF005068">
    <property type="entry name" value="PRK06486.1"/>
    <property type="match status" value="1"/>
</dbReference>
<sequence>MDDVTSTDSTIGSNSRQTSDELKSPAIQQARLDLAACFRMAARLGLHEGICNHFSALVPGHPRLFLVNPLGYAFDEITASSLLICNFDGEVLAGKGEPESTAFHIHGQVHLHHPHAVACFHTHMPNATALSMLEGPPLRWAGQTSLRFYGRLAVEERFGGLALDNREGERMAAALGSANVIFLKNHGVMVAARSIAQAWDDLYYLERVCEVERLALSTGVPLKPVDPQIARLTFEQMESGAEEASQLHLESIKRRLDKLEPDYRD</sequence>
<dbReference type="Pfam" id="PF00596">
    <property type="entry name" value="Aldolase_II"/>
    <property type="match status" value="1"/>
</dbReference>
<feature type="region of interest" description="Disordered" evidence="2">
    <location>
        <begin position="1"/>
        <end position="24"/>
    </location>
</feature>
<evidence type="ECO:0000313" key="5">
    <source>
        <dbReference type="Proteomes" id="UP000736373"/>
    </source>
</evidence>
<evidence type="ECO:0000256" key="1">
    <source>
        <dbReference type="ARBA" id="ARBA00037961"/>
    </source>
</evidence>
<dbReference type="SUPFAM" id="SSF53639">
    <property type="entry name" value="AraD/HMP-PK domain-like"/>
    <property type="match status" value="1"/>
</dbReference>
<dbReference type="Proteomes" id="UP000736373">
    <property type="component" value="Unassembled WGS sequence"/>
</dbReference>
<name>A0ABR7PW78_9BURK</name>
<dbReference type="InterPro" id="IPR036409">
    <property type="entry name" value="Aldolase_II/adducin_N_sf"/>
</dbReference>
<feature type="compositionally biased region" description="Polar residues" evidence="2">
    <location>
        <begin position="1"/>
        <end position="17"/>
    </location>
</feature>
<keyword evidence="5" id="KW-1185">Reference proteome</keyword>
<comment type="similarity">
    <text evidence="1">Belongs to the aldolase class II family.</text>
</comment>
<proteinExistence type="inferred from homology"/>
<reference evidence="4 5" key="1">
    <citation type="submission" date="2019-09" db="EMBL/GenBank/DDBJ databases">
        <title>Paraburkholderia podalyriae sp. nov., A South African Podalyria-associated rhizobium.</title>
        <authorList>
            <person name="Mavima L."/>
            <person name="Beukes C.W."/>
            <person name="Palmer M."/>
            <person name="De Meyer S.E."/>
            <person name="James E.K."/>
            <person name="Maluk M."/>
            <person name="Avontuur J.R."/>
            <person name="Chan W.Y."/>
            <person name="Venter S.N."/>
            <person name="Steenkamp E.T."/>
        </authorList>
    </citation>
    <scope>NUCLEOTIDE SEQUENCE [LARGE SCALE GENOMIC DNA]</scope>
    <source>
        <strain evidence="4 5">WC7.3b</strain>
    </source>
</reference>
<dbReference type="InterPro" id="IPR001303">
    <property type="entry name" value="Aldolase_II/adducin_N"/>
</dbReference>
<evidence type="ECO:0000259" key="3">
    <source>
        <dbReference type="SMART" id="SM01007"/>
    </source>
</evidence>
<dbReference type="Gene3D" id="3.40.225.10">
    <property type="entry name" value="Class II aldolase/adducin N-terminal domain"/>
    <property type="match status" value="1"/>
</dbReference>
<accession>A0ABR7PW78</accession>
<dbReference type="PANTHER" id="PTHR10672">
    <property type="entry name" value="ADDUCIN"/>
    <property type="match status" value="1"/>
</dbReference>
<protein>
    <submittedName>
        <fullName evidence="4">Aldolase</fullName>
    </submittedName>
</protein>
<dbReference type="InterPro" id="IPR051017">
    <property type="entry name" value="Aldolase-II_Adducin_sf"/>
</dbReference>
<comment type="caution">
    <text evidence="4">The sequence shown here is derived from an EMBL/GenBank/DDBJ whole genome shotgun (WGS) entry which is preliminary data.</text>
</comment>